<evidence type="ECO:0000256" key="4">
    <source>
        <dbReference type="ARBA" id="ARBA00022833"/>
    </source>
</evidence>
<protein>
    <recommendedName>
        <fullName evidence="7">HAT C-terminal dimerisation domain-containing protein</fullName>
    </recommendedName>
</protein>
<evidence type="ECO:0000256" key="1">
    <source>
        <dbReference type="ARBA" id="ARBA00004123"/>
    </source>
</evidence>
<dbReference type="SUPFAM" id="SSF53098">
    <property type="entry name" value="Ribonuclease H-like"/>
    <property type="match status" value="1"/>
</dbReference>
<name>A0AAV0X6Q6_9HEMI</name>
<dbReference type="InterPro" id="IPR008906">
    <property type="entry name" value="HATC_C_dom"/>
</dbReference>
<evidence type="ECO:0000256" key="5">
    <source>
        <dbReference type="ARBA" id="ARBA00023242"/>
    </source>
</evidence>
<dbReference type="AlphaFoldDB" id="A0AAV0X6Q6"/>
<dbReference type="PANTHER" id="PTHR46481:SF10">
    <property type="entry name" value="ZINC FINGER BED DOMAIN-CONTAINING PROTEIN 39"/>
    <property type="match status" value="1"/>
</dbReference>
<evidence type="ECO:0000313" key="9">
    <source>
        <dbReference type="Proteomes" id="UP001160148"/>
    </source>
</evidence>
<dbReference type="GO" id="GO:0046983">
    <property type="term" value="F:protein dimerization activity"/>
    <property type="evidence" value="ECO:0007669"/>
    <property type="project" value="InterPro"/>
</dbReference>
<evidence type="ECO:0000256" key="3">
    <source>
        <dbReference type="ARBA" id="ARBA00022771"/>
    </source>
</evidence>
<evidence type="ECO:0000256" key="2">
    <source>
        <dbReference type="ARBA" id="ARBA00022723"/>
    </source>
</evidence>
<feature type="domain" description="HAT C-terminal dimerisation" evidence="7">
    <location>
        <begin position="512"/>
        <end position="583"/>
    </location>
</feature>
<gene>
    <name evidence="8" type="ORF">MEUPH1_LOCUS18658</name>
</gene>
<dbReference type="EMBL" id="CARXXK010000003">
    <property type="protein sequence ID" value="CAI6363757.1"/>
    <property type="molecule type" value="Genomic_DNA"/>
</dbReference>
<dbReference type="Pfam" id="PF05699">
    <property type="entry name" value="Dimer_Tnp_hAT"/>
    <property type="match status" value="1"/>
</dbReference>
<dbReference type="GO" id="GO:0005634">
    <property type="term" value="C:nucleus"/>
    <property type="evidence" value="ECO:0007669"/>
    <property type="project" value="UniProtKB-SubCell"/>
</dbReference>
<evidence type="ECO:0000256" key="6">
    <source>
        <dbReference type="SAM" id="MobiDB-lite"/>
    </source>
</evidence>
<keyword evidence="3" id="KW-0863">Zinc-finger</keyword>
<accession>A0AAV0X6Q6</accession>
<organism evidence="8 9">
    <name type="scientific">Macrosiphum euphorbiae</name>
    <name type="common">potato aphid</name>
    <dbReference type="NCBI Taxonomy" id="13131"/>
    <lineage>
        <taxon>Eukaryota</taxon>
        <taxon>Metazoa</taxon>
        <taxon>Ecdysozoa</taxon>
        <taxon>Arthropoda</taxon>
        <taxon>Hexapoda</taxon>
        <taxon>Insecta</taxon>
        <taxon>Pterygota</taxon>
        <taxon>Neoptera</taxon>
        <taxon>Paraneoptera</taxon>
        <taxon>Hemiptera</taxon>
        <taxon>Sternorrhyncha</taxon>
        <taxon>Aphidomorpha</taxon>
        <taxon>Aphidoidea</taxon>
        <taxon>Aphididae</taxon>
        <taxon>Macrosiphini</taxon>
        <taxon>Macrosiphum</taxon>
    </lineage>
</organism>
<proteinExistence type="predicted"/>
<dbReference type="PANTHER" id="PTHR46481">
    <property type="entry name" value="ZINC FINGER BED DOMAIN-CONTAINING PROTEIN 4"/>
    <property type="match status" value="1"/>
</dbReference>
<sequence>MPKIMNCDDPVRRYFKYHSEGENANKSTCKIQNCNKILAGNHLGNLKRHLKVFHALEYQQILLEEDEISTDTTNTVTMSSISSNSPDLFPPTQKRVHSAEKTTNVSIKRRAVIDGCIEMVTINGRPLKIMEDSGFRKIVDPIFRSFGLTMNGDVVRNHICIRASLVRQAITEQMKKKFFCINMDTATRLGRTILGINVQFIHEGKIIIRNLATTEVYQTTSTNLKCVLLKTLEKYSLDPSFIYSITTDNGANMLKTVSLLREMNRDYDINEEMSENEYNVEDNQVQIDEENSNNFSECSDEDNHIINEHENNQDTFPSIINDLGAAVNTSEVFSRHQTRLHVDNDFWTSTNDLKIALGPAKITSCVLQAEQLYPGDCLLHWKKCIIHTRKINSFISNSIVEAMQRRETTLFNCDSFKLAIFLDGRVNVLLDENTLREAKNHLILLSSELHNIDPVIREGPTISNNNIECNEVDDLELELRTAAAERISGLISSQDQVVLDIQKEIVNFMQLPREDKSKNIMDIWTRLKKMYPLMYECALVALALPTTQVTVERLFSSLKFILNDQRNRMNASLLEDIMVVRSNYLFDKS</sequence>
<comment type="subcellular location">
    <subcellularLocation>
        <location evidence="1">Nucleus</location>
    </subcellularLocation>
</comment>
<feature type="compositionally biased region" description="Polar residues" evidence="6">
    <location>
        <begin position="74"/>
        <end position="86"/>
    </location>
</feature>
<evidence type="ECO:0000259" key="7">
    <source>
        <dbReference type="Pfam" id="PF05699"/>
    </source>
</evidence>
<keyword evidence="9" id="KW-1185">Reference proteome</keyword>
<comment type="caution">
    <text evidence="8">The sequence shown here is derived from an EMBL/GenBank/DDBJ whole genome shotgun (WGS) entry which is preliminary data.</text>
</comment>
<keyword evidence="4" id="KW-0862">Zinc</keyword>
<dbReference type="GO" id="GO:0008270">
    <property type="term" value="F:zinc ion binding"/>
    <property type="evidence" value="ECO:0007669"/>
    <property type="project" value="UniProtKB-KW"/>
</dbReference>
<keyword evidence="2" id="KW-0479">Metal-binding</keyword>
<dbReference type="InterPro" id="IPR012337">
    <property type="entry name" value="RNaseH-like_sf"/>
</dbReference>
<dbReference type="Proteomes" id="UP001160148">
    <property type="component" value="Unassembled WGS sequence"/>
</dbReference>
<feature type="region of interest" description="Disordered" evidence="6">
    <location>
        <begin position="74"/>
        <end position="101"/>
    </location>
</feature>
<dbReference type="InterPro" id="IPR052035">
    <property type="entry name" value="ZnF_BED_domain_contain"/>
</dbReference>
<reference evidence="8 9" key="1">
    <citation type="submission" date="2023-01" db="EMBL/GenBank/DDBJ databases">
        <authorList>
            <person name="Whitehead M."/>
        </authorList>
    </citation>
    <scope>NUCLEOTIDE SEQUENCE [LARGE SCALE GENOMIC DNA]</scope>
</reference>
<evidence type="ECO:0000313" key="8">
    <source>
        <dbReference type="EMBL" id="CAI6363757.1"/>
    </source>
</evidence>
<keyword evidence="5" id="KW-0539">Nucleus</keyword>